<organism evidence="1 2">
    <name type="scientific">Streptantibioticus rubrisoli</name>
    <dbReference type="NCBI Taxonomy" id="1387313"/>
    <lineage>
        <taxon>Bacteria</taxon>
        <taxon>Bacillati</taxon>
        <taxon>Actinomycetota</taxon>
        <taxon>Actinomycetes</taxon>
        <taxon>Kitasatosporales</taxon>
        <taxon>Streptomycetaceae</taxon>
        <taxon>Streptantibioticus</taxon>
    </lineage>
</organism>
<dbReference type="Proteomes" id="UP001206206">
    <property type="component" value="Unassembled WGS sequence"/>
</dbReference>
<comment type="caution">
    <text evidence="1">The sequence shown here is derived from an EMBL/GenBank/DDBJ whole genome shotgun (WGS) entry which is preliminary data.</text>
</comment>
<dbReference type="InterPro" id="IPR006439">
    <property type="entry name" value="HAD-SF_hydro_IA"/>
</dbReference>
<dbReference type="GO" id="GO:0016787">
    <property type="term" value="F:hydrolase activity"/>
    <property type="evidence" value="ECO:0007669"/>
    <property type="project" value="UniProtKB-KW"/>
</dbReference>
<dbReference type="PANTHER" id="PTHR46649">
    <property type="match status" value="1"/>
</dbReference>
<accession>A0ABT1P935</accession>
<dbReference type="InterPro" id="IPR023214">
    <property type="entry name" value="HAD_sf"/>
</dbReference>
<dbReference type="RefSeq" id="WP_255925863.1">
    <property type="nucleotide sequence ID" value="NZ_JANFNH010000004.1"/>
</dbReference>
<dbReference type="NCBIfam" id="TIGR01509">
    <property type="entry name" value="HAD-SF-IA-v3"/>
    <property type="match status" value="1"/>
</dbReference>
<name>A0ABT1P935_9ACTN</name>
<keyword evidence="2" id="KW-1185">Reference proteome</keyword>
<keyword evidence="1" id="KW-0378">Hydrolase</keyword>
<gene>
    <name evidence="1" type="ORF">NON19_07460</name>
</gene>
<dbReference type="PANTHER" id="PTHR46649:SF4">
    <property type="entry name" value="HALOACID DEHALOGENASE-LIKE HYDROLASE (HAD) SUPERFAMILY PROTEIN"/>
    <property type="match status" value="1"/>
</dbReference>
<dbReference type="SFLD" id="SFLDG01129">
    <property type="entry name" value="C1.5:_HAD__Beta-PGM__Phosphata"/>
    <property type="match status" value="1"/>
</dbReference>
<reference evidence="1 2" key="1">
    <citation type="submission" date="2022-06" db="EMBL/GenBank/DDBJ databases">
        <title>Draft genome sequence of type strain Streptomyces rubrisoli DSM 42083.</title>
        <authorList>
            <person name="Duangmal K."/>
            <person name="Klaysubun C."/>
        </authorList>
    </citation>
    <scope>NUCLEOTIDE SEQUENCE [LARGE SCALE GENOMIC DNA]</scope>
    <source>
        <strain evidence="1 2">DSM 42083</strain>
    </source>
</reference>
<protein>
    <submittedName>
        <fullName evidence="1">HAD-IA family hydrolase</fullName>
    </submittedName>
</protein>
<proteinExistence type="predicted"/>
<dbReference type="InterPro" id="IPR036412">
    <property type="entry name" value="HAD-like_sf"/>
</dbReference>
<evidence type="ECO:0000313" key="1">
    <source>
        <dbReference type="EMBL" id="MCQ4041871.1"/>
    </source>
</evidence>
<dbReference type="PRINTS" id="PR00413">
    <property type="entry name" value="HADHALOGNASE"/>
</dbReference>
<sequence length="235" mass="26261">MTIKGCLFDFSGTLFRIESTERWLRGALAQVGIAAADQDIAYHAERLEHVGALPGGAPPHTVPERLRRLWDERDLDPERHRAAYTGLARQAALPWPELYDVLYERHMSPDAWTPYPDAVDVLAELRERGIRVALLSNIGWDLRPVLRRYGIDRYLDGQVLSFEHGVQKPDPRIFRIACDGIALAPEDVLMIGDSEEADGGATALGCAFLHVPPLPVEQRPHGLRPVLELVRHSTG</sequence>
<dbReference type="EMBL" id="JANFNH010000004">
    <property type="protein sequence ID" value="MCQ4041871.1"/>
    <property type="molecule type" value="Genomic_DNA"/>
</dbReference>
<dbReference type="SFLD" id="SFLDS00003">
    <property type="entry name" value="Haloacid_Dehalogenase"/>
    <property type="match status" value="1"/>
</dbReference>
<dbReference type="SUPFAM" id="SSF56784">
    <property type="entry name" value="HAD-like"/>
    <property type="match status" value="1"/>
</dbReference>
<dbReference type="Pfam" id="PF00702">
    <property type="entry name" value="Hydrolase"/>
    <property type="match status" value="1"/>
</dbReference>
<dbReference type="Gene3D" id="3.40.50.1000">
    <property type="entry name" value="HAD superfamily/HAD-like"/>
    <property type="match status" value="1"/>
</dbReference>
<dbReference type="NCBIfam" id="TIGR01549">
    <property type="entry name" value="HAD-SF-IA-v1"/>
    <property type="match status" value="1"/>
</dbReference>
<evidence type="ECO:0000313" key="2">
    <source>
        <dbReference type="Proteomes" id="UP001206206"/>
    </source>
</evidence>